<sequence>MVGNGRIRRHCPATLANVTTGGNSISKGMLMLQAAEHTRQAKNYKAERNAARYQIARAIAQLGGRIDPDRFDGNDAEIEHLDDLISSVHAQLRAYEDSVND</sequence>
<reference evidence="2" key="1">
    <citation type="journal article" date="2015" name="Nature">
        <title>Complex archaea that bridge the gap between prokaryotes and eukaryotes.</title>
        <authorList>
            <person name="Spang A."/>
            <person name="Saw J.H."/>
            <person name="Jorgensen S.L."/>
            <person name="Zaremba-Niedzwiedzka K."/>
            <person name="Martijn J."/>
            <person name="Lind A.E."/>
            <person name="van Eijk R."/>
            <person name="Schleper C."/>
            <person name="Guy L."/>
            <person name="Ettema T.J."/>
        </authorList>
    </citation>
    <scope>NUCLEOTIDE SEQUENCE</scope>
</reference>
<protein>
    <submittedName>
        <fullName evidence="2">Uncharacterized protein</fullName>
    </submittedName>
</protein>
<evidence type="ECO:0000256" key="1">
    <source>
        <dbReference type="SAM" id="Coils"/>
    </source>
</evidence>
<gene>
    <name evidence="2" type="ORF">LCGC14_2325190</name>
</gene>
<keyword evidence="1" id="KW-0175">Coiled coil</keyword>
<evidence type="ECO:0000313" key="2">
    <source>
        <dbReference type="EMBL" id="KKL48472.1"/>
    </source>
</evidence>
<accession>A0A0F9FBK3</accession>
<organism evidence="2">
    <name type="scientific">marine sediment metagenome</name>
    <dbReference type="NCBI Taxonomy" id="412755"/>
    <lineage>
        <taxon>unclassified sequences</taxon>
        <taxon>metagenomes</taxon>
        <taxon>ecological metagenomes</taxon>
    </lineage>
</organism>
<name>A0A0F9FBK3_9ZZZZ</name>
<feature type="coiled-coil region" evidence="1">
    <location>
        <begin position="34"/>
        <end position="61"/>
    </location>
</feature>
<comment type="caution">
    <text evidence="2">The sequence shown here is derived from an EMBL/GenBank/DDBJ whole genome shotgun (WGS) entry which is preliminary data.</text>
</comment>
<proteinExistence type="predicted"/>
<dbReference type="EMBL" id="LAZR01033311">
    <property type="protein sequence ID" value="KKL48472.1"/>
    <property type="molecule type" value="Genomic_DNA"/>
</dbReference>
<dbReference type="AlphaFoldDB" id="A0A0F9FBK3"/>